<comment type="caution">
    <text evidence="4">The sequence shown here is derived from an EMBL/GenBank/DDBJ whole genome shotgun (WGS) entry which is preliminary data.</text>
</comment>
<accession>A0ABU9RSD9</accession>
<feature type="transmembrane region" description="Helical" evidence="1">
    <location>
        <begin position="290"/>
        <end position="309"/>
    </location>
</feature>
<keyword evidence="1" id="KW-0812">Transmembrane</keyword>
<gene>
    <name evidence="4" type="ORF">VSR73_18025</name>
</gene>
<sequence length="691" mass="77382">MDFQEQKSKRVIRELLIPCAVGFTVFLIFCGPGILNPQNLDWILATPGDPTQHYVGWNFFRHTPILQWPLGLNPGYGEAISSSIVFSDSIPLFALFFKLWRNILPTDFQYFGIWIALCFILQSLFAWQILSRYSTDTALRVVGCTLLCLTPAMLWRLLGHEALVGHWLLLAGLYLYLRDKRTVCGWLLLIAAAALIHPYLLAMVGGLWAASFLEHYLVRKAKRSRGLLEATLVLALVFVTTTAAGYFVVHSVETEGFGYYRMNITSPLHPNDIWSIFRTTPTVNGDYEGFAYPGAGVFLLAFAAAVTVMRKRGALPLNWRSRAPLIALCVLFYVYALSNRIAFGSHEIFHYMPPRPFDKIFATFRSSGRFVWPVIYAVEILLIFAIVRLTPRKVALCILSFCVLLQAVDLTKASVFFHRRWSQEWSDPLVSEFWKKVPKHYRRIALVMPLDAFGSYGPIALLASKNGMTINGGYLARPDTKTLNDVQQELMEEMETGKYRSDTLYIFNKDVYWNTARQHDSGAGLVGLVDSYRVIAPGWTGCCKSSGVGTGIADIDMTNDLASAPYLKTGWSSSETAGRWTDGTTAQIWVNLPPGEYQSVRVTMDFAAFVNAQHPVQRIKVVSGDVTVAQWTVDNADRTVRYFDIPVSPSAGRPLLIELELPDAKSPHSLGMSPDVRPLAINVNSIKVLAN</sequence>
<dbReference type="InterPro" id="IPR046278">
    <property type="entry name" value="DUF6311"/>
</dbReference>
<feature type="transmembrane region" description="Helical" evidence="1">
    <location>
        <begin position="230"/>
        <end position="249"/>
    </location>
</feature>
<dbReference type="RefSeq" id="WP_342947775.1">
    <property type="nucleotide sequence ID" value="NZ_JAYMRV010000005.1"/>
</dbReference>
<organism evidence="4 5">
    <name type="scientific">Paraburkholderia ferrariae</name>
    <dbReference type="NCBI Taxonomy" id="386056"/>
    <lineage>
        <taxon>Bacteria</taxon>
        <taxon>Pseudomonadati</taxon>
        <taxon>Pseudomonadota</taxon>
        <taxon>Betaproteobacteria</taxon>
        <taxon>Burkholderiales</taxon>
        <taxon>Burkholderiaceae</taxon>
        <taxon>Paraburkholderia</taxon>
    </lineage>
</organism>
<dbReference type="Pfam" id="PF19830">
    <property type="entry name" value="DUF6311"/>
    <property type="match status" value="1"/>
</dbReference>
<evidence type="ECO:0000256" key="1">
    <source>
        <dbReference type="SAM" id="Phobius"/>
    </source>
</evidence>
<feature type="transmembrane region" description="Helical" evidence="1">
    <location>
        <begin position="370"/>
        <end position="387"/>
    </location>
</feature>
<dbReference type="EMBL" id="JAYMRV010000005">
    <property type="protein sequence ID" value="MEM5422960.1"/>
    <property type="molecule type" value="Genomic_DNA"/>
</dbReference>
<protein>
    <submittedName>
        <fullName evidence="4">DUF6311 domain-containing protein</fullName>
    </submittedName>
</protein>
<feature type="domain" description="DUF6311" evidence="2">
    <location>
        <begin position="19"/>
        <end position="410"/>
    </location>
</feature>
<evidence type="ECO:0000313" key="4">
    <source>
        <dbReference type="EMBL" id="MEM5422960.1"/>
    </source>
</evidence>
<feature type="transmembrane region" description="Helical" evidence="1">
    <location>
        <begin position="183"/>
        <end position="209"/>
    </location>
</feature>
<feature type="transmembrane region" description="Helical" evidence="1">
    <location>
        <begin position="15"/>
        <end position="35"/>
    </location>
</feature>
<feature type="domain" description="DUF6311" evidence="3">
    <location>
        <begin position="433"/>
        <end position="537"/>
    </location>
</feature>
<keyword evidence="5" id="KW-1185">Reference proteome</keyword>
<dbReference type="InterPro" id="IPR058671">
    <property type="entry name" value="DUF6311_C"/>
</dbReference>
<evidence type="ECO:0000313" key="5">
    <source>
        <dbReference type="Proteomes" id="UP001489897"/>
    </source>
</evidence>
<reference evidence="4 5" key="1">
    <citation type="submission" date="2024-01" db="EMBL/GenBank/DDBJ databases">
        <title>The diversity of rhizobia nodulating Mimosa spp. in eleven states of Brazil covering several biomes is determined by host plant, location, and edaphic factors.</title>
        <authorList>
            <person name="Rouws L."/>
            <person name="Barauna A."/>
            <person name="Beukes C."/>
            <person name="De Faria S.M."/>
            <person name="Gross E."/>
            <person name="Dos Reis Junior F.B."/>
            <person name="Simon M."/>
            <person name="Maluk M."/>
            <person name="Odee D.W."/>
            <person name="Kenicer G."/>
            <person name="Young J.P.W."/>
            <person name="Reis V.M."/>
            <person name="Zilli J."/>
            <person name="James E.K."/>
        </authorList>
    </citation>
    <scope>NUCLEOTIDE SEQUENCE [LARGE SCALE GENOMIC DNA]</scope>
    <source>
        <strain evidence="4 5">JPY167</strain>
    </source>
</reference>
<feature type="transmembrane region" description="Helical" evidence="1">
    <location>
        <begin position="137"/>
        <end position="155"/>
    </location>
</feature>
<dbReference type="Pfam" id="PF25853">
    <property type="entry name" value="DUF6311_C"/>
    <property type="match status" value="1"/>
</dbReference>
<proteinExistence type="predicted"/>
<evidence type="ECO:0000259" key="3">
    <source>
        <dbReference type="Pfam" id="PF25853"/>
    </source>
</evidence>
<keyword evidence="1" id="KW-0472">Membrane</keyword>
<name>A0ABU9RSD9_9BURK</name>
<feature type="transmembrane region" description="Helical" evidence="1">
    <location>
        <begin position="321"/>
        <end position="343"/>
    </location>
</feature>
<keyword evidence="1" id="KW-1133">Transmembrane helix</keyword>
<dbReference type="Proteomes" id="UP001489897">
    <property type="component" value="Unassembled WGS sequence"/>
</dbReference>
<feature type="transmembrane region" description="Helical" evidence="1">
    <location>
        <begin position="111"/>
        <end position="131"/>
    </location>
</feature>
<evidence type="ECO:0000259" key="2">
    <source>
        <dbReference type="Pfam" id="PF19830"/>
    </source>
</evidence>
<feature type="transmembrane region" description="Helical" evidence="1">
    <location>
        <begin position="394"/>
        <end position="417"/>
    </location>
</feature>